<keyword evidence="6" id="KW-1185">Reference proteome</keyword>
<dbReference type="InterPro" id="IPR027417">
    <property type="entry name" value="P-loop_NTPase"/>
</dbReference>
<evidence type="ECO:0000259" key="4">
    <source>
        <dbReference type="PROSITE" id="PS50893"/>
    </source>
</evidence>
<organism evidence="5 6">
    <name type="scientific">Agrilactobacillus yilanensis</name>
    <dbReference type="NCBI Taxonomy" id="2485997"/>
    <lineage>
        <taxon>Bacteria</taxon>
        <taxon>Bacillati</taxon>
        <taxon>Bacillota</taxon>
        <taxon>Bacilli</taxon>
        <taxon>Lactobacillales</taxon>
        <taxon>Lactobacillaceae</taxon>
        <taxon>Agrilactobacillus</taxon>
    </lineage>
</organism>
<evidence type="ECO:0000313" key="5">
    <source>
        <dbReference type="EMBL" id="MFD1671296.1"/>
    </source>
</evidence>
<dbReference type="InterPro" id="IPR051782">
    <property type="entry name" value="ABC_Transporter_VariousFunc"/>
</dbReference>
<sequence>MTLTIAQVSKQYRDVKVLDEISLTFEIGHIYGLLGRNGAGKSTLLNIINNRIFATSGTVVLDGQKVSDNEKALNHIFLMSEDNLYPDDLNILKLFKLTEHFYGSFDYEFAAHLVRAFKINTKTKFKKLSTGYRSIAKLIIALCVPADYIFLDEPVLGLDASHRDVFYKYLLDTFMKRPRAFIISTHLIEEITTIADEIVIIDQGAIMQSATTEQIKRSGVRVVGPEASVLAFTKEMTVMDQETLGGLTTIYVQNYPKNSIVPEDLTVSPLTLQDYFIHMTSKAGESNEI</sequence>
<proteinExistence type="predicted"/>
<evidence type="ECO:0000256" key="2">
    <source>
        <dbReference type="ARBA" id="ARBA00022741"/>
    </source>
</evidence>
<dbReference type="Pfam" id="PF00005">
    <property type="entry name" value="ABC_tran"/>
    <property type="match status" value="1"/>
</dbReference>
<comment type="caution">
    <text evidence="5">The sequence shown here is derived from an EMBL/GenBank/DDBJ whole genome shotgun (WGS) entry which is preliminary data.</text>
</comment>
<dbReference type="PROSITE" id="PS50893">
    <property type="entry name" value="ABC_TRANSPORTER_2"/>
    <property type="match status" value="1"/>
</dbReference>
<dbReference type="GO" id="GO:0005524">
    <property type="term" value="F:ATP binding"/>
    <property type="evidence" value="ECO:0007669"/>
    <property type="project" value="UniProtKB-KW"/>
</dbReference>
<dbReference type="EMBL" id="JBHTOP010000006">
    <property type="protein sequence ID" value="MFD1671296.1"/>
    <property type="molecule type" value="Genomic_DNA"/>
</dbReference>
<keyword evidence="3 5" id="KW-0067">ATP-binding</keyword>
<evidence type="ECO:0000256" key="1">
    <source>
        <dbReference type="ARBA" id="ARBA00022448"/>
    </source>
</evidence>
<dbReference type="PANTHER" id="PTHR42939">
    <property type="entry name" value="ABC TRANSPORTER ATP-BINDING PROTEIN ALBC-RELATED"/>
    <property type="match status" value="1"/>
</dbReference>
<dbReference type="RefSeq" id="WP_125713481.1">
    <property type="nucleotide sequence ID" value="NZ_JBHTOP010000006.1"/>
</dbReference>
<evidence type="ECO:0000256" key="3">
    <source>
        <dbReference type="ARBA" id="ARBA00022840"/>
    </source>
</evidence>
<dbReference type="SUPFAM" id="SSF52540">
    <property type="entry name" value="P-loop containing nucleoside triphosphate hydrolases"/>
    <property type="match status" value="1"/>
</dbReference>
<dbReference type="InterPro" id="IPR003593">
    <property type="entry name" value="AAA+_ATPase"/>
</dbReference>
<dbReference type="SMART" id="SM00382">
    <property type="entry name" value="AAA"/>
    <property type="match status" value="1"/>
</dbReference>
<dbReference type="InterPro" id="IPR003439">
    <property type="entry name" value="ABC_transporter-like_ATP-bd"/>
</dbReference>
<reference evidence="6" key="1">
    <citation type="journal article" date="2019" name="Int. J. Syst. Evol. Microbiol.">
        <title>The Global Catalogue of Microorganisms (GCM) 10K type strain sequencing project: providing services to taxonomists for standard genome sequencing and annotation.</title>
        <authorList>
            <consortium name="The Broad Institute Genomics Platform"/>
            <consortium name="The Broad Institute Genome Sequencing Center for Infectious Disease"/>
            <person name="Wu L."/>
            <person name="Ma J."/>
        </authorList>
    </citation>
    <scope>NUCLEOTIDE SEQUENCE [LARGE SCALE GENOMIC DNA]</scope>
    <source>
        <strain evidence="6">CCM 8896</strain>
    </source>
</reference>
<dbReference type="Proteomes" id="UP001597267">
    <property type="component" value="Unassembled WGS sequence"/>
</dbReference>
<dbReference type="PANTHER" id="PTHR42939:SF1">
    <property type="entry name" value="ABC TRANSPORTER ATP-BINDING PROTEIN ALBC-RELATED"/>
    <property type="match status" value="1"/>
</dbReference>
<dbReference type="CDD" id="cd03230">
    <property type="entry name" value="ABC_DR_subfamily_A"/>
    <property type="match status" value="1"/>
</dbReference>
<dbReference type="Gene3D" id="3.40.50.300">
    <property type="entry name" value="P-loop containing nucleotide triphosphate hydrolases"/>
    <property type="match status" value="1"/>
</dbReference>
<feature type="domain" description="ABC transporter" evidence="4">
    <location>
        <begin position="3"/>
        <end position="228"/>
    </location>
</feature>
<evidence type="ECO:0000313" key="6">
    <source>
        <dbReference type="Proteomes" id="UP001597267"/>
    </source>
</evidence>
<accession>A0ABW4J4K5</accession>
<gene>
    <name evidence="5" type="ORF">ACFQ5M_04225</name>
</gene>
<keyword evidence="1" id="KW-0813">Transport</keyword>
<name>A0ABW4J4K5_9LACO</name>
<keyword evidence="2" id="KW-0547">Nucleotide-binding</keyword>
<protein>
    <submittedName>
        <fullName evidence="5">ATP-binding cassette domain-containing protein</fullName>
    </submittedName>
</protein>